<keyword evidence="3" id="KW-0121">Carboxypeptidase</keyword>
<dbReference type="InterPro" id="IPR041498">
    <property type="entry name" value="Big_6"/>
</dbReference>
<dbReference type="EMBL" id="JACORT010000001">
    <property type="protein sequence ID" value="MBC5782383.1"/>
    <property type="molecule type" value="Genomic_DNA"/>
</dbReference>
<feature type="region of interest" description="Disordered" evidence="1">
    <location>
        <begin position="186"/>
        <end position="208"/>
    </location>
</feature>
<evidence type="ECO:0000259" key="2">
    <source>
        <dbReference type="Pfam" id="PF17936"/>
    </source>
</evidence>
<name>A0A923SAM1_9BURK</name>
<comment type="caution">
    <text evidence="3">The sequence shown here is derived from an EMBL/GenBank/DDBJ whole genome shotgun (WGS) entry which is preliminary data.</text>
</comment>
<sequence length="653" mass="68188">MEPPAPTTATLSGTAATGAPFAGATVKVYDRSGALVGTATAGADGTYTVTIPATTPAPLVLEATKDDQMLVSTFAETRTTRVNITPLTNLIAARLAPDGNPRSLRTNAAVVTPAKLEAKVAEVITILKPLLDTIGDKANPLTGEFSANGTGHDKVLDSVSVDIRLAGAKSNIELTVRAASSEPIRTAFTSDATGTPPPLPSGQITKDNLPPDNVAAMIADLTARMTACYALPLSERISGVPSGATAVTGTAASVVAPACRTMFLDDDPATFFSNGGRVGRDSNGNGAFNSLFRSNATGVKFELGQLEFLRNNATHDVVFSYRTTDASGNVNYDTIPARTVNGKLKLVGNGYVYSASVRAFGQDRDYLNQPKASYWSTGYDVNIANRVDGSGNPVFDRVEVTAPNGDKLTYKPVGGRGALSVVYPNGTISGTSVVRLTGRFKDPAATGRPSSLTGDGLFWTSHDYSDDDIRALPEQGVWRLEFFHSDSSQANVVQSYRTVSRAATIDELKATPIADLTAAAKTEIRTMSSATGVITFGPPSASDPNIADLSTDGGGDFWTVPAGAIAPTSVTIFGRGPGPARVPYDDAVNVASTARKTVIRCSVQSNADPHCDNSTGVLQYANGSDVTSLQLFAVTPRIAGIGKMNATYYPLPR</sequence>
<keyword evidence="3" id="KW-0645">Protease</keyword>
<dbReference type="Pfam" id="PF17936">
    <property type="entry name" value="Big_6"/>
    <property type="match status" value="1"/>
</dbReference>
<protein>
    <submittedName>
        <fullName evidence="3">Carboxypeptidase regulatory-like domain-containing protein</fullName>
    </submittedName>
</protein>
<dbReference type="Proteomes" id="UP000608513">
    <property type="component" value="Unassembled WGS sequence"/>
</dbReference>
<dbReference type="Gene3D" id="2.60.40.10">
    <property type="entry name" value="Immunoglobulins"/>
    <property type="match status" value="1"/>
</dbReference>
<organism evidence="3 4">
    <name type="scientific">Ramlibacter cellulosilyticus</name>
    <dbReference type="NCBI Taxonomy" id="2764187"/>
    <lineage>
        <taxon>Bacteria</taxon>
        <taxon>Pseudomonadati</taxon>
        <taxon>Pseudomonadota</taxon>
        <taxon>Betaproteobacteria</taxon>
        <taxon>Burkholderiales</taxon>
        <taxon>Comamonadaceae</taxon>
        <taxon>Ramlibacter</taxon>
    </lineage>
</organism>
<dbReference type="InterPro" id="IPR013783">
    <property type="entry name" value="Ig-like_fold"/>
</dbReference>
<evidence type="ECO:0000256" key="1">
    <source>
        <dbReference type="SAM" id="MobiDB-lite"/>
    </source>
</evidence>
<accession>A0A923SAM1</accession>
<evidence type="ECO:0000313" key="4">
    <source>
        <dbReference type="Proteomes" id="UP000608513"/>
    </source>
</evidence>
<proteinExistence type="predicted"/>
<keyword evidence="4" id="KW-1185">Reference proteome</keyword>
<evidence type="ECO:0000313" key="3">
    <source>
        <dbReference type="EMBL" id="MBC5782383.1"/>
    </source>
</evidence>
<gene>
    <name evidence="3" type="ORF">H8N03_05475</name>
</gene>
<dbReference type="AlphaFoldDB" id="A0A923SAM1"/>
<reference evidence="3" key="1">
    <citation type="submission" date="2020-08" db="EMBL/GenBank/DDBJ databases">
        <title>Ramlibacter sp. USB13 16S ribosomal RNA gene genome sequencing and assembly.</title>
        <authorList>
            <person name="Kang M."/>
        </authorList>
    </citation>
    <scope>NUCLEOTIDE SEQUENCE</scope>
    <source>
        <strain evidence="3">USB13</strain>
    </source>
</reference>
<keyword evidence="3" id="KW-0378">Hydrolase</keyword>
<feature type="domain" description="Bacterial Ig" evidence="2">
    <location>
        <begin position="3"/>
        <end position="68"/>
    </location>
</feature>
<dbReference type="GO" id="GO:0004180">
    <property type="term" value="F:carboxypeptidase activity"/>
    <property type="evidence" value="ECO:0007669"/>
    <property type="project" value="UniProtKB-KW"/>
</dbReference>